<dbReference type="InterPro" id="IPR003617">
    <property type="entry name" value="TFIIS/CRSP70_N_sub"/>
</dbReference>
<sequence>MTLMKPSASLDTWRDYFRPGDSDIFGIIEHAIMVADTDSPEELRSRRYTIVELLFSCQGSRCIGCDQPDLSKSGDNETNNGRKTMDTDDGAHEEDEMKLNNSQIVDEVMRIKDILLNKNDEVLSLYFNYIRGSDNFRPSVLFESLRNLTSMSITLDLIKGSEIGKAVNRLRKHGSDKISKLAKTLIESMNPKKKPKLPFRVSSKMSRFAGVGKGSSLPKSSNDSPTFTGASNSVAVTATSEADGTLPYLVDSAKVEVDRSLQAVRSSDSDVFPSPDGKACSVPETPSHVAAEFVLSKKGETFKRSEPFINGASSDEEDEVWFTKHSKKYRRALRQHESWEASGAVGSPPKSAKFLMRANTSGGKIGC</sequence>
<dbReference type="GO" id="GO:0005634">
    <property type="term" value="C:nucleus"/>
    <property type="evidence" value="ECO:0007669"/>
    <property type="project" value="UniProtKB-SubCell"/>
</dbReference>
<dbReference type="InterPro" id="IPR017923">
    <property type="entry name" value="TFIIS_N"/>
</dbReference>
<dbReference type="Proteomes" id="UP001295469">
    <property type="component" value="Chromosome C06"/>
</dbReference>
<feature type="compositionally biased region" description="Basic and acidic residues" evidence="4">
    <location>
        <begin position="83"/>
        <end position="98"/>
    </location>
</feature>
<dbReference type="AlphaFoldDB" id="A0A816PZZ6"/>
<protein>
    <submittedName>
        <fullName evidence="6">(rape) hypothetical protein</fullName>
    </submittedName>
</protein>
<dbReference type="EMBL" id="HG994370">
    <property type="protein sequence ID" value="CAF2054232.1"/>
    <property type="molecule type" value="Genomic_DNA"/>
</dbReference>
<evidence type="ECO:0000256" key="2">
    <source>
        <dbReference type="ARBA" id="ARBA00023242"/>
    </source>
</evidence>
<dbReference type="SUPFAM" id="SSF47676">
    <property type="entry name" value="Conserved domain common to transcription factors TFIIS, elongin A, CRSP70"/>
    <property type="match status" value="1"/>
</dbReference>
<dbReference type="CDD" id="cd00183">
    <property type="entry name" value="TFIIS_I"/>
    <property type="match status" value="1"/>
</dbReference>
<evidence type="ECO:0000256" key="1">
    <source>
        <dbReference type="ARBA" id="ARBA00004123"/>
    </source>
</evidence>
<accession>A0A816PZZ6</accession>
<organism evidence="6">
    <name type="scientific">Brassica napus</name>
    <name type="common">Rape</name>
    <dbReference type="NCBI Taxonomy" id="3708"/>
    <lineage>
        <taxon>Eukaryota</taxon>
        <taxon>Viridiplantae</taxon>
        <taxon>Streptophyta</taxon>
        <taxon>Embryophyta</taxon>
        <taxon>Tracheophyta</taxon>
        <taxon>Spermatophyta</taxon>
        <taxon>Magnoliopsida</taxon>
        <taxon>eudicotyledons</taxon>
        <taxon>Gunneridae</taxon>
        <taxon>Pentapetalae</taxon>
        <taxon>rosids</taxon>
        <taxon>malvids</taxon>
        <taxon>Brassicales</taxon>
        <taxon>Brassicaceae</taxon>
        <taxon>Brassiceae</taxon>
        <taxon>Brassica</taxon>
    </lineage>
</organism>
<dbReference type="PANTHER" id="PTHR46554:SF2">
    <property type="entry name" value="TFIIS N-TERMINAL DOMAIN-CONTAINING PROTEIN"/>
    <property type="match status" value="1"/>
</dbReference>
<proteinExistence type="predicted"/>
<comment type="subcellular location">
    <subcellularLocation>
        <location evidence="1 3">Nucleus</location>
    </subcellularLocation>
</comment>
<reference evidence="6" key="1">
    <citation type="submission" date="2021-01" db="EMBL/GenBank/DDBJ databases">
        <authorList>
            <consortium name="Genoscope - CEA"/>
            <person name="William W."/>
        </authorList>
    </citation>
    <scope>NUCLEOTIDE SEQUENCE</scope>
</reference>
<name>A0A816PZZ6_BRANA</name>
<feature type="domain" description="TFIIS N-terminal" evidence="5">
    <location>
        <begin position="121"/>
        <end position="195"/>
    </location>
</feature>
<evidence type="ECO:0000256" key="4">
    <source>
        <dbReference type="SAM" id="MobiDB-lite"/>
    </source>
</evidence>
<dbReference type="PANTHER" id="PTHR46554">
    <property type="entry name" value="MEDIATOR OF RNA POLYMERASE II TRANSCRIPTION SUBUNIT 26A-RELATED"/>
    <property type="match status" value="1"/>
</dbReference>
<dbReference type="Pfam" id="PF08711">
    <property type="entry name" value="Med26"/>
    <property type="match status" value="1"/>
</dbReference>
<feature type="region of interest" description="Disordered" evidence="4">
    <location>
        <begin position="66"/>
        <end position="99"/>
    </location>
</feature>
<dbReference type="SMART" id="SM00509">
    <property type="entry name" value="TFS2N"/>
    <property type="match status" value="1"/>
</dbReference>
<evidence type="ECO:0000313" key="6">
    <source>
        <dbReference type="EMBL" id="CAF2054232.1"/>
    </source>
</evidence>
<evidence type="ECO:0000256" key="3">
    <source>
        <dbReference type="PROSITE-ProRule" id="PRU00649"/>
    </source>
</evidence>
<dbReference type="PROSITE" id="PS51319">
    <property type="entry name" value="TFIIS_N"/>
    <property type="match status" value="1"/>
</dbReference>
<evidence type="ECO:0000259" key="5">
    <source>
        <dbReference type="PROSITE" id="PS51319"/>
    </source>
</evidence>
<dbReference type="Gene3D" id="1.20.930.10">
    <property type="entry name" value="Conserved domain common to transcription factors TFIIS, elongin A, CRSP70"/>
    <property type="match status" value="1"/>
</dbReference>
<keyword evidence="2 3" id="KW-0539">Nucleus</keyword>
<gene>
    <name evidence="6" type="ORF">DARMORV10_C06P02790.1</name>
</gene>
<dbReference type="InterPro" id="IPR035441">
    <property type="entry name" value="TFIIS/LEDGF_dom_sf"/>
</dbReference>